<dbReference type="AlphaFoldDB" id="A0A1H2AZD9"/>
<dbReference type="RefSeq" id="WP_146690302.1">
    <property type="nucleotide sequence ID" value="NZ_LT629750.1"/>
</dbReference>
<keyword evidence="4" id="KW-1185">Reference proteome</keyword>
<gene>
    <name evidence="3" type="ORF">SAMN05444158_6637</name>
</gene>
<feature type="region of interest" description="Disordered" evidence="1">
    <location>
        <begin position="25"/>
        <end position="79"/>
    </location>
</feature>
<evidence type="ECO:0008006" key="5">
    <source>
        <dbReference type="Google" id="ProtNLM"/>
    </source>
</evidence>
<accession>A0A1H2AZD9</accession>
<keyword evidence="2" id="KW-0732">Signal</keyword>
<organism evidence="3 4">
    <name type="scientific">Bradyrhizobium canariense</name>
    <dbReference type="NCBI Taxonomy" id="255045"/>
    <lineage>
        <taxon>Bacteria</taxon>
        <taxon>Pseudomonadati</taxon>
        <taxon>Pseudomonadota</taxon>
        <taxon>Alphaproteobacteria</taxon>
        <taxon>Hyphomicrobiales</taxon>
        <taxon>Nitrobacteraceae</taxon>
        <taxon>Bradyrhizobium</taxon>
    </lineage>
</organism>
<dbReference type="EMBL" id="LT629750">
    <property type="protein sequence ID" value="SDT51328.1"/>
    <property type="molecule type" value="Genomic_DNA"/>
</dbReference>
<sequence>MKSHFTDLAVAALLVVGPACSGFAEDAPAPQAPAAQTATPAAQPEAPPPSVPHPSILPKKAEPATSSADAEPLPPPHRRYAHHHRRWHTYRTAYWEPFPIYWPHFYHNRVHWNRVPWLFRF</sequence>
<evidence type="ECO:0000313" key="3">
    <source>
        <dbReference type="EMBL" id="SDT51328.1"/>
    </source>
</evidence>
<evidence type="ECO:0000256" key="1">
    <source>
        <dbReference type="SAM" id="MobiDB-lite"/>
    </source>
</evidence>
<feature type="compositionally biased region" description="Low complexity" evidence="1">
    <location>
        <begin position="25"/>
        <end position="44"/>
    </location>
</feature>
<feature type="chain" id="PRO_5009269329" description="Lipoprotein" evidence="2">
    <location>
        <begin position="25"/>
        <end position="121"/>
    </location>
</feature>
<protein>
    <recommendedName>
        <fullName evidence="5">Lipoprotein</fullName>
    </recommendedName>
</protein>
<feature type="signal peptide" evidence="2">
    <location>
        <begin position="1"/>
        <end position="24"/>
    </location>
</feature>
<dbReference type="Proteomes" id="UP000243904">
    <property type="component" value="Chromosome I"/>
</dbReference>
<name>A0A1H2AZD9_9BRAD</name>
<evidence type="ECO:0000313" key="4">
    <source>
        <dbReference type="Proteomes" id="UP000243904"/>
    </source>
</evidence>
<proteinExistence type="predicted"/>
<evidence type="ECO:0000256" key="2">
    <source>
        <dbReference type="SAM" id="SignalP"/>
    </source>
</evidence>
<reference evidence="4" key="1">
    <citation type="submission" date="2016-10" db="EMBL/GenBank/DDBJ databases">
        <authorList>
            <person name="Varghese N."/>
            <person name="Submissions S."/>
        </authorList>
    </citation>
    <scope>NUCLEOTIDE SEQUENCE [LARGE SCALE GENOMIC DNA]</scope>
    <source>
        <strain evidence="4">GAS369</strain>
    </source>
</reference>